<dbReference type="AlphaFoldDB" id="A0A9P7Q7X0"/>
<dbReference type="Proteomes" id="UP000732380">
    <property type="component" value="Unassembled WGS sequence"/>
</dbReference>
<accession>A0A9P7Q7X0</accession>
<evidence type="ECO:0000313" key="3">
    <source>
        <dbReference type="Proteomes" id="UP000732380"/>
    </source>
</evidence>
<organism evidence="2 3">
    <name type="scientific">Claviceps humidiphila</name>
    <dbReference type="NCBI Taxonomy" id="1294629"/>
    <lineage>
        <taxon>Eukaryota</taxon>
        <taxon>Fungi</taxon>
        <taxon>Dikarya</taxon>
        <taxon>Ascomycota</taxon>
        <taxon>Pezizomycotina</taxon>
        <taxon>Sordariomycetes</taxon>
        <taxon>Hypocreomycetidae</taxon>
        <taxon>Hypocreales</taxon>
        <taxon>Clavicipitaceae</taxon>
        <taxon>Claviceps</taxon>
    </lineage>
</organism>
<dbReference type="EMBL" id="SRQM01000033">
    <property type="protein sequence ID" value="KAG6121631.1"/>
    <property type="molecule type" value="Genomic_DNA"/>
</dbReference>
<comment type="caution">
    <text evidence="2">The sequence shown here is derived from an EMBL/GenBank/DDBJ whole genome shotgun (WGS) entry which is preliminary data.</text>
</comment>
<gene>
    <name evidence="2" type="ORF">E4U13_004237</name>
</gene>
<feature type="region of interest" description="Disordered" evidence="1">
    <location>
        <begin position="1"/>
        <end position="35"/>
    </location>
</feature>
<keyword evidence="3" id="KW-1185">Reference proteome</keyword>
<sequence length="255" mass="27314">MAPLTRVAAKAPEAPGSQGSPELGALPQQGVPDPGQLVTLQHEAEVSRLHAIIAESNAQRNVSDAAAAEASAIESPRQTLQTQNQLFQNAVSDSKDIAYEKGKPTQENSIMTDHSMNGTDSGINGHSESGDTTITDDSVTGTDNGLNGPSEPRRFLVGNRGLYNAMAPPQSTAETTTPQVIEVTLEQLRSLLERRQEHRALLRAGASNGDQRIWLTALVGTGPVPGLSLFCTTEQWEQLQADFPNEYLCLRGAYE</sequence>
<proteinExistence type="predicted"/>
<protein>
    <submittedName>
        <fullName evidence="2">Uncharacterized protein</fullName>
    </submittedName>
</protein>
<evidence type="ECO:0000256" key="1">
    <source>
        <dbReference type="SAM" id="MobiDB-lite"/>
    </source>
</evidence>
<reference evidence="2 3" key="1">
    <citation type="journal article" date="2020" name="bioRxiv">
        <title>Whole genome comparisons of ergot fungi reveals the divergence and evolution of species within the genus Claviceps are the result of varying mechanisms driving genome evolution and host range expansion.</title>
        <authorList>
            <person name="Wyka S.A."/>
            <person name="Mondo S.J."/>
            <person name="Liu M."/>
            <person name="Dettman J."/>
            <person name="Nalam V."/>
            <person name="Broders K.D."/>
        </authorList>
    </citation>
    <scope>NUCLEOTIDE SEQUENCE [LARGE SCALE GENOMIC DNA]</scope>
    <source>
        <strain evidence="2 3">LM576</strain>
    </source>
</reference>
<evidence type="ECO:0000313" key="2">
    <source>
        <dbReference type="EMBL" id="KAG6121631.1"/>
    </source>
</evidence>
<name>A0A9P7Q7X0_9HYPO</name>